<dbReference type="Pfam" id="PF10371">
    <property type="entry name" value="EKR"/>
    <property type="match status" value="1"/>
</dbReference>
<dbReference type="SMART" id="SM00890">
    <property type="entry name" value="EKR"/>
    <property type="match status" value="1"/>
</dbReference>
<organism evidence="2 3">
    <name type="scientific">Butyricicoccus intestinisimiae</name>
    <dbReference type="NCBI Taxonomy" id="2841509"/>
    <lineage>
        <taxon>Bacteria</taxon>
        <taxon>Bacillati</taxon>
        <taxon>Bacillota</taxon>
        <taxon>Clostridia</taxon>
        <taxon>Eubacteriales</taxon>
        <taxon>Butyricicoccaceae</taxon>
        <taxon>Butyricicoccus</taxon>
    </lineage>
</organism>
<reference evidence="2 3" key="1">
    <citation type="submission" date="2021-06" db="EMBL/GenBank/DDBJ databases">
        <authorList>
            <person name="Sun Q."/>
            <person name="Li D."/>
        </authorList>
    </citation>
    <scope>NUCLEOTIDE SEQUENCE [LARGE SCALE GENOMIC DNA]</scope>
    <source>
        <strain evidence="2 3">MSJd-7</strain>
    </source>
</reference>
<dbReference type="EMBL" id="JAHLQI010000002">
    <property type="protein sequence ID" value="MBU5490124.1"/>
    <property type="molecule type" value="Genomic_DNA"/>
</dbReference>
<keyword evidence="3" id="KW-1185">Reference proteome</keyword>
<dbReference type="InterPro" id="IPR019456">
    <property type="entry name" value="Pyrv-flavodox_OxRtase_EKR"/>
</dbReference>
<dbReference type="RefSeq" id="WP_216469766.1">
    <property type="nucleotide sequence ID" value="NZ_JAHLQI010000002.1"/>
</dbReference>
<protein>
    <recommendedName>
        <fullName evidence="1">Pyruvate-flavodoxin oxidoreductase EKR domain-containing protein</fullName>
    </recommendedName>
</protein>
<gene>
    <name evidence="2" type="ORF">KQI75_05735</name>
</gene>
<evidence type="ECO:0000259" key="1">
    <source>
        <dbReference type="SMART" id="SM00890"/>
    </source>
</evidence>
<name>A0ABS6ER00_9FIRM</name>
<dbReference type="InterPro" id="IPR050722">
    <property type="entry name" value="Pyruvate:ferred/Flavod_OxRd"/>
</dbReference>
<dbReference type="PANTHER" id="PTHR32154">
    <property type="entry name" value="PYRUVATE-FLAVODOXIN OXIDOREDUCTASE-RELATED"/>
    <property type="match status" value="1"/>
</dbReference>
<feature type="domain" description="Pyruvate-flavodoxin oxidoreductase EKR" evidence="1">
    <location>
        <begin position="42"/>
        <end position="101"/>
    </location>
</feature>
<comment type="caution">
    <text evidence="2">The sequence shown here is derived from an EMBL/GenBank/DDBJ whole genome shotgun (WGS) entry which is preliminary data.</text>
</comment>
<sequence>MKEAIYKSYFKKKGQKVVDMNNASIDHGINELIAVEIPEAWAAAEDAPKQDNVPEFIKEIVAPMNRQQGDALTVGQMMKYGLEDGTWPAGTSQYEKRGMSLSQEAEKDAVQSGYWQLYRYNPDLAEQGKNPFQLDYSKEPNGEFQTFIKGQNRYASLKLSFPEKADGLYEKAEADAKHRFETYKELADD</sequence>
<evidence type="ECO:0000313" key="2">
    <source>
        <dbReference type="EMBL" id="MBU5490124.1"/>
    </source>
</evidence>
<dbReference type="PANTHER" id="PTHR32154:SF0">
    <property type="entry name" value="PYRUVATE-FLAVODOXIN OXIDOREDUCTASE-RELATED"/>
    <property type="match status" value="1"/>
</dbReference>
<accession>A0ABS6ER00</accession>
<dbReference type="Proteomes" id="UP000783588">
    <property type="component" value="Unassembled WGS sequence"/>
</dbReference>
<proteinExistence type="predicted"/>
<evidence type="ECO:0000313" key="3">
    <source>
        <dbReference type="Proteomes" id="UP000783588"/>
    </source>
</evidence>